<feature type="compositionally biased region" description="Basic and acidic residues" evidence="3">
    <location>
        <begin position="305"/>
        <end position="322"/>
    </location>
</feature>
<dbReference type="SMART" id="SM00356">
    <property type="entry name" value="ZnF_C3H1"/>
    <property type="match status" value="4"/>
</dbReference>
<feature type="compositionally biased region" description="Polar residues" evidence="3">
    <location>
        <begin position="236"/>
        <end position="249"/>
    </location>
</feature>
<feature type="region of interest" description="Disordered" evidence="3">
    <location>
        <begin position="233"/>
        <end position="252"/>
    </location>
</feature>
<keyword evidence="1" id="KW-0863">Zinc-finger</keyword>
<evidence type="ECO:0000256" key="2">
    <source>
        <dbReference type="SAM" id="Coils"/>
    </source>
</evidence>
<comment type="caution">
    <text evidence="5">The sequence shown here is derived from an EMBL/GenBank/DDBJ whole genome shotgun (WGS) entry which is preliminary data.</text>
</comment>
<dbReference type="PROSITE" id="PS50103">
    <property type="entry name" value="ZF_C3H1"/>
    <property type="match status" value="4"/>
</dbReference>
<dbReference type="AlphaFoldDB" id="A0A0L7LSA7"/>
<keyword evidence="1" id="KW-0479">Metal-binding</keyword>
<dbReference type="STRING" id="104452.A0A0L7LSA7"/>
<accession>A0A0L7LSA7</accession>
<feature type="coiled-coil region" evidence="2">
    <location>
        <begin position="407"/>
        <end position="434"/>
    </location>
</feature>
<dbReference type="Gene3D" id="4.10.1000.10">
    <property type="entry name" value="Zinc finger, CCCH-type"/>
    <property type="match status" value="2"/>
</dbReference>
<feature type="region of interest" description="Disordered" evidence="3">
    <location>
        <begin position="295"/>
        <end position="366"/>
    </location>
</feature>
<keyword evidence="2" id="KW-0175">Coiled coil</keyword>
<evidence type="ECO:0000313" key="6">
    <source>
        <dbReference type="Proteomes" id="UP000037510"/>
    </source>
</evidence>
<keyword evidence="6" id="KW-1185">Reference proteome</keyword>
<dbReference type="InterPro" id="IPR000571">
    <property type="entry name" value="Znf_CCCH"/>
</dbReference>
<protein>
    <submittedName>
        <fullName evidence="5">CCR4-NOT transcription complex subunit 4</fullName>
    </submittedName>
</protein>
<organism evidence="5 6">
    <name type="scientific">Operophtera brumata</name>
    <name type="common">Winter moth</name>
    <name type="synonym">Phalaena brumata</name>
    <dbReference type="NCBI Taxonomy" id="104452"/>
    <lineage>
        <taxon>Eukaryota</taxon>
        <taxon>Metazoa</taxon>
        <taxon>Ecdysozoa</taxon>
        <taxon>Arthropoda</taxon>
        <taxon>Hexapoda</taxon>
        <taxon>Insecta</taxon>
        <taxon>Pterygota</taxon>
        <taxon>Neoptera</taxon>
        <taxon>Endopterygota</taxon>
        <taxon>Lepidoptera</taxon>
        <taxon>Glossata</taxon>
        <taxon>Ditrysia</taxon>
        <taxon>Geometroidea</taxon>
        <taxon>Geometridae</taxon>
        <taxon>Larentiinae</taxon>
        <taxon>Operophtera</taxon>
    </lineage>
</organism>
<dbReference type="InterPro" id="IPR039780">
    <property type="entry name" value="Mot2"/>
</dbReference>
<name>A0A0L7LSA7_OPEBR</name>
<feature type="compositionally biased region" description="Basic and acidic residues" evidence="3">
    <location>
        <begin position="339"/>
        <end position="356"/>
    </location>
</feature>
<gene>
    <name evidence="5" type="ORF">OBRU01_02582</name>
</gene>
<dbReference type="GO" id="GO:0030014">
    <property type="term" value="C:CCR4-NOT complex"/>
    <property type="evidence" value="ECO:0007669"/>
    <property type="project" value="InterPro"/>
</dbReference>
<feature type="zinc finger region" description="C3H1-type" evidence="1">
    <location>
        <begin position="89"/>
        <end position="116"/>
    </location>
</feature>
<proteinExistence type="predicted"/>
<dbReference type="PANTHER" id="PTHR12603">
    <property type="entry name" value="CCR4-NOT TRANSCRIPTION COMPLEX RELATED"/>
    <property type="match status" value="1"/>
</dbReference>
<dbReference type="PANTHER" id="PTHR12603:SF0">
    <property type="entry name" value="CCR4-NOT TRANSCRIPTION COMPLEX SUBUNIT 4"/>
    <property type="match status" value="1"/>
</dbReference>
<keyword evidence="1" id="KW-0862">Zinc</keyword>
<feature type="domain" description="C3H1-type" evidence="4">
    <location>
        <begin position="131"/>
        <end position="158"/>
    </location>
</feature>
<feature type="domain" description="C3H1-type" evidence="4">
    <location>
        <begin position="173"/>
        <end position="200"/>
    </location>
</feature>
<feature type="zinc finger region" description="C3H1-type" evidence="1">
    <location>
        <begin position="131"/>
        <end position="158"/>
    </location>
</feature>
<feature type="zinc finger region" description="C3H1-type" evidence="1">
    <location>
        <begin position="173"/>
        <end position="200"/>
    </location>
</feature>
<reference evidence="5 6" key="1">
    <citation type="journal article" date="2015" name="Genome Biol. Evol.">
        <title>The genome of winter moth (Operophtera brumata) provides a genomic perspective on sexual dimorphism and phenology.</title>
        <authorList>
            <person name="Derks M.F."/>
            <person name="Smit S."/>
            <person name="Salis L."/>
            <person name="Schijlen E."/>
            <person name="Bossers A."/>
            <person name="Mateman C."/>
            <person name="Pijl A.S."/>
            <person name="de Ridder D."/>
            <person name="Groenen M.A."/>
            <person name="Visser M.E."/>
            <person name="Megens H.J."/>
        </authorList>
    </citation>
    <scope>NUCLEOTIDE SEQUENCE [LARGE SCALE GENOMIC DNA]</scope>
    <source>
        <strain evidence="5">WM2013NL</strain>
        <tissue evidence="5">Head and thorax</tissue>
    </source>
</reference>
<evidence type="ECO:0000259" key="4">
    <source>
        <dbReference type="PROSITE" id="PS50103"/>
    </source>
</evidence>
<evidence type="ECO:0000313" key="5">
    <source>
        <dbReference type="EMBL" id="KOB78332.1"/>
    </source>
</evidence>
<dbReference type="GO" id="GO:0008270">
    <property type="term" value="F:zinc ion binding"/>
    <property type="evidence" value="ECO:0007669"/>
    <property type="project" value="UniProtKB-KW"/>
</dbReference>
<dbReference type="GO" id="GO:0004842">
    <property type="term" value="F:ubiquitin-protein transferase activity"/>
    <property type="evidence" value="ECO:0007669"/>
    <property type="project" value="InterPro"/>
</dbReference>
<feature type="zinc finger region" description="C3H1-type" evidence="1">
    <location>
        <begin position="47"/>
        <end position="74"/>
    </location>
</feature>
<sequence>MKNQPCPKPDCMYLHELAVTISVQCVTSHARGVNNVTMDGSVLKGSLGTTKFCSNFMKNQPCPKPDCMYLHELGVHNVTLDGRVLKGSLGTTKYCANFMKNQPCPKPDCMYLHELGVHNVTLDGRVLKGSLGTTKYCANFMKNQPCPKPDCMYLHELGVHNVTLDGRVLKGSLGTTKYCANFMKNQPCPKPDCMYLHELASFTKEEMHAGLHQVYERKLHNQLLAATRDKLEQAERQANGTGNSITNGDKSNDLKRIKTEAIVMETEAEVTERRRGLVSDHLHRWRIVLPGKIPVPSHNLRAQKKTKDTQETKSRKENTNSKKKDKSKHKSSNSISVSVDRDDKPSEESKTKEYKNSESNNISESFKTSNYKTSDFKNSESFNSDFKNEDTNSIYSSQTNNSVFDNENYLTNELDELESDRHSLLENHNLLDNSDHSLLDDDTHSLLNDANNEVMMMQRHREMLAGLVDNKHMLPQMKNSMLNGMNGYGLLDRDMGYLDRHSQMNSQLDKDVHMRDRSQSELIMRQNDMLARQHSANFHQNSNMLPPFGMRVDTSMGSINSLGGSSMNTLGGSSMPNMPGMPNSMGGGFMLHNQQMLNQQMQNGLVNGFDAQQTAQQLRMQLNRGLSDERRHQFPHNMLSAERLEVEHKQSDNIDRVRRTRMAPPGFSAQHMSSIGLGAARHPSQHGFLNSTTASYSDWTQMDPAIMAVKNQPQQPQPQPALSQQELFSRFNQLNVQPPNGMSKMHAMQWQASKMAGWGGPYNAIPLPPGFAPAKPAGLAAECIDAN</sequence>
<dbReference type="EMBL" id="JTDY01000199">
    <property type="protein sequence ID" value="KOB78332.1"/>
    <property type="molecule type" value="Genomic_DNA"/>
</dbReference>
<evidence type="ECO:0000256" key="1">
    <source>
        <dbReference type="PROSITE-ProRule" id="PRU00723"/>
    </source>
</evidence>
<feature type="domain" description="C3H1-type" evidence="4">
    <location>
        <begin position="89"/>
        <end position="116"/>
    </location>
</feature>
<feature type="compositionally biased region" description="Polar residues" evidence="3">
    <location>
        <begin position="357"/>
        <end position="366"/>
    </location>
</feature>
<dbReference type="GO" id="GO:0016567">
    <property type="term" value="P:protein ubiquitination"/>
    <property type="evidence" value="ECO:0007669"/>
    <property type="project" value="TreeGrafter"/>
</dbReference>
<feature type="domain" description="C3H1-type" evidence="4">
    <location>
        <begin position="47"/>
        <end position="74"/>
    </location>
</feature>
<evidence type="ECO:0000256" key="3">
    <source>
        <dbReference type="SAM" id="MobiDB-lite"/>
    </source>
</evidence>
<dbReference type="Proteomes" id="UP000037510">
    <property type="component" value="Unassembled WGS sequence"/>
</dbReference>